<dbReference type="Proteomes" id="UP000607653">
    <property type="component" value="Unassembled WGS sequence"/>
</dbReference>
<organism evidence="2 3">
    <name type="scientific">Nelumbo nucifera</name>
    <name type="common">Sacred lotus</name>
    <dbReference type="NCBI Taxonomy" id="4432"/>
    <lineage>
        <taxon>Eukaryota</taxon>
        <taxon>Viridiplantae</taxon>
        <taxon>Streptophyta</taxon>
        <taxon>Embryophyta</taxon>
        <taxon>Tracheophyta</taxon>
        <taxon>Spermatophyta</taxon>
        <taxon>Magnoliopsida</taxon>
        <taxon>Proteales</taxon>
        <taxon>Nelumbonaceae</taxon>
        <taxon>Nelumbo</taxon>
    </lineage>
</organism>
<sequence length="88" mass="9705">MERNGEGAFASVSGDQGFGSMRNKPESVESKSGEPTMNYAYMGGGGEEEKEEEREPQKKIKEGDGIKRLPHQQVPQPGDFSTEELEKL</sequence>
<evidence type="ECO:0000313" key="2">
    <source>
        <dbReference type="EMBL" id="DAD34459.1"/>
    </source>
</evidence>
<proteinExistence type="predicted"/>
<comment type="caution">
    <text evidence="2">The sequence shown here is derived from an EMBL/GenBank/DDBJ whole genome shotgun (WGS) entry which is preliminary data.</text>
</comment>
<dbReference type="AlphaFoldDB" id="A0A822YSQ0"/>
<protein>
    <submittedName>
        <fullName evidence="2">Uncharacterized protein</fullName>
    </submittedName>
</protein>
<feature type="compositionally biased region" description="Basic and acidic residues" evidence="1">
    <location>
        <begin position="53"/>
        <end position="67"/>
    </location>
</feature>
<feature type="region of interest" description="Disordered" evidence="1">
    <location>
        <begin position="1"/>
        <end position="88"/>
    </location>
</feature>
<evidence type="ECO:0000313" key="3">
    <source>
        <dbReference type="Proteomes" id="UP000607653"/>
    </source>
</evidence>
<evidence type="ECO:0000256" key="1">
    <source>
        <dbReference type="SAM" id="MobiDB-lite"/>
    </source>
</evidence>
<reference evidence="2 3" key="1">
    <citation type="journal article" date="2020" name="Mol. Biol. Evol.">
        <title>Distinct Expression and Methylation Patterns for Genes with Different Fates following a Single Whole-Genome Duplication in Flowering Plants.</title>
        <authorList>
            <person name="Shi T."/>
            <person name="Rahmani R.S."/>
            <person name="Gugger P.F."/>
            <person name="Wang M."/>
            <person name="Li H."/>
            <person name="Zhang Y."/>
            <person name="Li Z."/>
            <person name="Wang Q."/>
            <person name="Van de Peer Y."/>
            <person name="Marchal K."/>
            <person name="Chen J."/>
        </authorList>
    </citation>
    <scope>NUCLEOTIDE SEQUENCE [LARGE SCALE GENOMIC DNA]</scope>
    <source>
        <tissue evidence="2">Leaf</tissue>
    </source>
</reference>
<dbReference type="EMBL" id="DUZY01000004">
    <property type="protein sequence ID" value="DAD34459.1"/>
    <property type="molecule type" value="Genomic_DNA"/>
</dbReference>
<gene>
    <name evidence="2" type="ORF">HUJ06_005099</name>
</gene>
<feature type="compositionally biased region" description="Basic and acidic residues" evidence="1">
    <location>
        <begin position="23"/>
        <end position="32"/>
    </location>
</feature>
<keyword evidence="3" id="KW-1185">Reference proteome</keyword>
<name>A0A822YSQ0_NELNU</name>
<accession>A0A822YSQ0</accession>